<dbReference type="VEuPathDB" id="FungiDB:An11g01430"/>
<dbReference type="RefSeq" id="XP_059604266.1">
    <property type="nucleotide sequence ID" value="XM_059750064.1"/>
</dbReference>
<keyword evidence="1" id="KW-1133">Transmembrane helix</keyword>
<evidence type="ECO:0008006" key="3">
    <source>
        <dbReference type="Google" id="ProtNLM"/>
    </source>
</evidence>
<organism evidence="2">
    <name type="scientific">Aspergillus niger</name>
    <dbReference type="NCBI Taxonomy" id="5061"/>
    <lineage>
        <taxon>Eukaryota</taxon>
        <taxon>Fungi</taxon>
        <taxon>Dikarya</taxon>
        <taxon>Ascomycota</taxon>
        <taxon>Pezizomycotina</taxon>
        <taxon>Eurotiomycetes</taxon>
        <taxon>Eurotiomycetidae</taxon>
        <taxon>Eurotiales</taxon>
        <taxon>Aspergillaceae</taxon>
        <taxon>Aspergillus</taxon>
        <taxon>Aspergillus subgen. Circumdati</taxon>
    </lineage>
</organism>
<dbReference type="GeneID" id="4984372"/>
<dbReference type="PANTHER" id="PTHR36124">
    <property type="match status" value="1"/>
</dbReference>
<keyword evidence="1" id="KW-0472">Membrane</keyword>
<reference evidence="2" key="2">
    <citation type="submission" date="2025-08" db="UniProtKB">
        <authorList>
            <consortium name="RefSeq"/>
        </authorList>
    </citation>
    <scope>IDENTIFICATION</scope>
</reference>
<gene>
    <name evidence="2" type="ORF">An11g01430</name>
</gene>
<evidence type="ECO:0000256" key="1">
    <source>
        <dbReference type="SAM" id="Phobius"/>
    </source>
</evidence>
<feature type="transmembrane region" description="Helical" evidence="1">
    <location>
        <begin position="14"/>
        <end position="32"/>
    </location>
</feature>
<dbReference type="PANTHER" id="PTHR36124:SF4">
    <property type="entry name" value="ER-BOUND OXYGENASE MPAB_MPAB'_RUBBER OXYGENASE CATALYTIC DOMAIN-CONTAINING PROTEIN"/>
    <property type="match status" value="1"/>
</dbReference>
<protein>
    <recommendedName>
        <fullName evidence="3">ER-bound oxygenase mpaB/mpaB'/Rubber oxygenase catalytic domain-containing protein</fullName>
    </recommendedName>
</protein>
<proteinExistence type="predicted"/>
<sequence length="293" mass="33522">MTTTDLLQEPWTPVHPITIAIMTLALTIYLPLVQHLRYQRKSAIEAPFITNKRPLSSMTIEEAHTIITQLQELEFPYAFAKARRMALLKAGGIPTMSKLFAVTGQNNRRNAGKRAVDTEILLRESQSQRRDSDRYATAVARMNYLHARYRRANKITDDDLLHTLGDGLAEILNVIEREEWRGLTDVEILHDLPNQKTNLYNFERKVLQPWYIRPTVWSKYGPGALLIRLFGGKVPGSRGDRYQPQGYDLMTIGPEPQKGRGLEEMRGDIELIKARGMATCPFSKAKWDHHDAN</sequence>
<dbReference type="AlphaFoldDB" id="A0AAJ8E2H2"/>
<evidence type="ECO:0000313" key="2">
    <source>
        <dbReference type="RefSeq" id="XP_059604266.1"/>
    </source>
</evidence>
<accession>A0AAJ8E2H2</accession>
<dbReference type="InterPro" id="IPR046366">
    <property type="entry name" value="MPAB"/>
</dbReference>
<keyword evidence="1" id="KW-0812">Transmembrane</keyword>
<dbReference type="KEGG" id="ang:An11g01430"/>
<name>A0AAJ8E2H2_ASPNG</name>
<reference evidence="2" key="1">
    <citation type="submission" date="2025-02" db="EMBL/GenBank/DDBJ databases">
        <authorList>
            <consortium name="NCBI Genome Project"/>
        </authorList>
    </citation>
    <scope>NUCLEOTIDE SEQUENCE</scope>
</reference>